<dbReference type="Proteomes" id="UP001066276">
    <property type="component" value="Chromosome 10"/>
</dbReference>
<accession>A0AAV7M6Z7</accession>
<dbReference type="AlphaFoldDB" id="A0AAV7M6Z7"/>
<keyword evidence="1" id="KW-0175">Coiled coil</keyword>
<evidence type="ECO:0000256" key="2">
    <source>
        <dbReference type="SAM" id="MobiDB-lite"/>
    </source>
</evidence>
<organism evidence="3 4">
    <name type="scientific">Pleurodeles waltl</name>
    <name type="common">Iberian ribbed newt</name>
    <dbReference type="NCBI Taxonomy" id="8319"/>
    <lineage>
        <taxon>Eukaryota</taxon>
        <taxon>Metazoa</taxon>
        <taxon>Chordata</taxon>
        <taxon>Craniata</taxon>
        <taxon>Vertebrata</taxon>
        <taxon>Euteleostomi</taxon>
        <taxon>Amphibia</taxon>
        <taxon>Batrachia</taxon>
        <taxon>Caudata</taxon>
        <taxon>Salamandroidea</taxon>
        <taxon>Salamandridae</taxon>
        <taxon>Pleurodelinae</taxon>
        <taxon>Pleurodeles</taxon>
    </lineage>
</organism>
<proteinExistence type="predicted"/>
<reference evidence="3" key="1">
    <citation type="journal article" date="2022" name="bioRxiv">
        <title>Sequencing and chromosome-scale assembly of the giantPleurodeles waltlgenome.</title>
        <authorList>
            <person name="Brown T."/>
            <person name="Elewa A."/>
            <person name="Iarovenko S."/>
            <person name="Subramanian E."/>
            <person name="Araus A.J."/>
            <person name="Petzold A."/>
            <person name="Susuki M."/>
            <person name="Suzuki K.-i.T."/>
            <person name="Hayashi T."/>
            <person name="Toyoda A."/>
            <person name="Oliveira C."/>
            <person name="Osipova E."/>
            <person name="Leigh N.D."/>
            <person name="Simon A."/>
            <person name="Yun M.H."/>
        </authorList>
    </citation>
    <scope>NUCLEOTIDE SEQUENCE</scope>
    <source>
        <strain evidence="3">20211129_DDA</strain>
        <tissue evidence="3">Liver</tissue>
    </source>
</reference>
<name>A0AAV7M6Z7_PLEWA</name>
<feature type="region of interest" description="Disordered" evidence="2">
    <location>
        <begin position="1"/>
        <end position="33"/>
    </location>
</feature>
<sequence>MGKNKKHEEQSQGEAASTKPTTHPTKSHSTDDLSLQETILDTVLLAIRESREALEKKIDNLAMDLTLLRDDHRKLKERVGTNKTLLTAVTLTQKATTAELTALTSCIKILETRAEDAENRTRRSNLRLVGIPEQTETSADSMESFLENWIKTTVAPEGLSAFFAIERAHRVPSTIPPLEARPRPIVAKLLHHRDRDYILSQTRQLGEITCNTQRIMIFPDFTRETQAQRASFNVSKHALRENGIKYAMLFPAKLRVEHDGKTHFFTSPQLVWEWLEARNMSTLIHSAGTQRKPGGKHNRSSK</sequence>
<dbReference type="Gene3D" id="3.30.70.1820">
    <property type="entry name" value="L1 transposable element, RRM domain"/>
    <property type="match status" value="1"/>
</dbReference>
<keyword evidence="4" id="KW-1185">Reference proteome</keyword>
<dbReference type="PANTHER" id="PTHR11505">
    <property type="entry name" value="L1 TRANSPOSABLE ELEMENT-RELATED"/>
    <property type="match status" value="1"/>
</dbReference>
<dbReference type="InterPro" id="IPR004244">
    <property type="entry name" value="Transposase_22"/>
</dbReference>
<gene>
    <name evidence="3" type="ORF">NDU88_004399</name>
</gene>
<protein>
    <recommendedName>
        <fullName evidence="5">L1 transposable element RRM domain-containing protein</fullName>
    </recommendedName>
</protein>
<evidence type="ECO:0008006" key="5">
    <source>
        <dbReference type="Google" id="ProtNLM"/>
    </source>
</evidence>
<evidence type="ECO:0000313" key="4">
    <source>
        <dbReference type="Proteomes" id="UP001066276"/>
    </source>
</evidence>
<feature type="coiled-coil region" evidence="1">
    <location>
        <begin position="44"/>
        <end position="127"/>
    </location>
</feature>
<feature type="compositionally biased region" description="Polar residues" evidence="2">
    <location>
        <begin position="12"/>
        <end position="24"/>
    </location>
</feature>
<evidence type="ECO:0000313" key="3">
    <source>
        <dbReference type="EMBL" id="KAJ1099297.1"/>
    </source>
</evidence>
<evidence type="ECO:0000256" key="1">
    <source>
        <dbReference type="SAM" id="Coils"/>
    </source>
</evidence>
<comment type="caution">
    <text evidence="3">The sequence shown here is derived from an EMBL/GenBank/DDBJ whole genome shotgun (WGS) entry which is preliminary data.</text>
</comment>
<dbReference type="EMBL" id="JANPWB010000014">
    <property type="protein sequence ID" value="KAJ1099297.1"/>
    <property type="molecule type" value="Genomic_DNA"/>
</dbReference>
<feature type="compositionally biased region" description="Basic and acidic residues" evidence="2">
    <location>
        <begin position="1"/>
        <end position="10"/>
    </location>
</feature>